<gene>
    <name evidence="1" type="ORF">GS601_22510</name>
</gene>
<name>A0A8J8CLT1_9CYAN</name>
<reference evidence="1" key="1">
    <citation type="submission" date="2019-12" db="EMBL/GenBank/DDBJ databases">
        <title>High-Quality draft genome sequences of three cyanobacteria isolated from the limestone walls of the Old Cathedral of Coimbra.</title>
        <authorList>
            <person name="Tiago I."/>
            <person name="Soares F."/>
            <person name="Portugal A."/>
        </authorList>
    </citation>
    <scope>NUCLEOTIDE SEQUENCE</scope>
    <source>
        <strain evidence="1">A</strain>
    </source>
</reference>
<organism evidence="1 2">
    <name type="scientific">Myxacorys almedinensis A</name>
    <dbReference type="NCBI Taxonomy" id="2690445"/>
    <lineage>
        <taxon>Bacteria</taxon>
        <taxon>Bacillati</taxon>
        <taxon>Cyanobacteriota</taxon>
        <taxon>Cyanophyceae</taxon>
        <taxon>Leptolyngbyales</taxon>
        <taxon>Leptolyngbyaceae</taxon>
        <taxon>Myxacorys</taxon>
        <taxon>Myxacorys almedinensis</taxon>
    </lineage>
</organism>
<accession>A0A8J8CLT1</accession>
<evidence type="ECO:0000313" key="1">
    <source>
        <dbReference type="EMBL" id="NDJ20016.1"/>
    </source>
</evidence>
<dbReference type="AlphaFoldDB" id="A0A8J8CLT1"/>
<dbReference type="RefSeq" id="WP_162425540.1">
    <property type="nucleotide sequence ID" value="NZ_WVIE01000055.1"/>
</dbReference>
<sequence length="52" mass="5559">MGLSTLAVSAKQRALSCRSLNDFIDRSPISSSLTEGHDHYSHAQELAIALGC</sequence>
<dbReference type="EMBL" id="WVIE01000055">
    <property type="protein sequence ID" value="NDJ20016.1"/>
    <property type="molecule type" value="Genomic_DNA"/>
</dbReference>
<evidence type="ECO:0000313" key="2">
    <source>
        <dbReference type="Proteomes" id="UP000646053"/>
    </source>
</evidence>
<keyword evidence="2" id="KW-1185">Reference proteome</keyword>
<dbReference type="Proteomes" id="UP000646053">
    <property type="component" value="Unassembled WGS sequence"/>
</dbReference>
<protein>
    <submittedName>
        <fullName evidence="1">Uncharacterized protein</fullName>
    </submittedName>
</protein>
<proteinExistence type="predicted"/>
<comment type="caution">
    <text evidence="1">The sequence shown here is derived from an EMBL/GenBank/DDBJ whole genome shotgun (WGS) entry which is preliminary data.</text>
</comment>